<gene>
    <name evidence="3" type="ORF">METZ01_LOCUS423687</name>
</gene>
<dbReference type="EMBL" id="UINC01168018">
    <property type="protein sequence ID" value="SVD70833.1"/>
    <property type="molecule type" value="Genomic_DNA"/>
</dbReference>
<dbReference type="CDD" id="cd03801">
    <property type="entry name" value="GT4_PimA-like"/>
    <property type="match status" value="1"/>
</dbReference>
<feature type="non-terminal residue" evidence="3">
    <location>
        <position position="270"/>
    </location>
</feature>
<sequence>RAVKRNSFLRVLSFAWFATRSTRSGSFDIVQSHERTWSQDVYRAGDGCHREWLERRSCYLPIMKKFFLRFNLFHQLVLMLEKRIFENGECKKIIAISKMVKRDILKHYQLPEERVEVVYNGVNLERFNPSNRKSFRFEIRKQLKISDKEVMILFVGSGFERKGLEYLIKSVQYMKQKDWRLVLVGKGRWKKYLGFASNENRKKITNMEPIDAIEKLYAAADFFALPSVYEPFGNANLEALASGLPIITTRNCGASEIIKSKKEGIVLEEP</sequence>
<dbReference type="PANTHER" id="PTHR45947:SF3">
    <property type="entry name" value="SULFOQUINOVOSYL TRANSFERASE SQD2"/>
    <property type="match status" value="1"/>
</dbReference>
<dbReference type="InterPro" id="IPR028098">
    <property type="entry name" value="Glyco_trans_4-like_N"/>
</dbReference>
<evidence type="ECO:0000313" key="3">
    <source>
        <dbReference type="EMBL" id="SVD70833.1"/>
    </source>
</evidence>
<dbReference type="AlphaFoldDB" id="A0A382XIN7"/>
<dbReference type="InterPro" id="IPR050194">
    <property type="entry name" value="Glycosyltransferase_grp1"/>
</dbReference>
<reference evidence="3" key="1">
    <citation type="submission" date="2018-05" db="EMBL/GenBank/DDBJ databases">
        <authorList>
            <person name="Lanie J.A."/>
            <person name="Ng W.-L."/>
            <person name="Kazmierczak K.M."/>
            <person name="Andrzejewski T.M."/>
            <person name="Davidsen T.M."/>
            <person name="Wayne K.J."/>
            <person name="Tettelin H."/>
            <person name="Glass J.I."/>
            <person name="Rusch D."/>
            <person name="Podicherti R."/>
            <person name="Tsui H.-C.T."/>
            <person name="Winkler M.E."/>
        </authorList>
    </citation>
    <scope>NUCLEOTIDE SEQUENCE</scope>
</reference>
<evidence type="ECO:0008006" key="4">
    <source>
        <dbReference type="Google" id="ProtNLM"/>
    </source>
</evidence>
<evidence type="ECO:0000259" key="2">
    <source>
        <dbReference type="Pfam" id="PF13439"/>
    </source>
</evidence>
<name>A0A382XIN7_9ZZZZ</name>
<accession>A0A382XIN7</accession>
<organism evidence="3">
    <name type="scientific">marine metagenome</name>
    <dbReference type="NCBI Taxonomy" id="408172"/>
    <lineage>
        <taxon>unclassified sequences</taxon>
        <taxon>metagenomes</taxon>
        <taxon>ecological metagenomes</taxon>
    </lineage>
</organism>
<dbReference type="GO" id="GO:0016757">
    <property type="term" value="F:glycosyltransferase activity"/>
    <property type="evidence" value="ECO:0007669"/>
    <property type="project" value="InterPro"/>
</dbReference>
<feature type="non-terminal residue" evidence="3">
    <location>
        <position position="1"/>
    </location>
</feature>
<dbReference type="Gene3D" id="3.40.50.2000">
    <property type="entry name" value="Glycogen Phosphorylase B"/>
    <property type="match status" value="2"/>
</dbReference>
<feature type="domain" description="Glycosyltransferase subfamily 4-like N-terminal" evidence="2">
    <location>
        <begin position="4"/>
        <end position="126"/>
    </location>
</feature>
<feature type="domain" description="Glycosyl transferase family 1" evidence="1">
    <location>
        <begin position="136"/>
        <end position="269"/>
    </location>
</feature>
<protein>
    <recommendedName>
        <fullName evidence="4">Glycosyltransferase subfamily 4-like N-terminal domain-containing protein</fullName>
    </recommendedName>
</protein>
<evidence type="ECO:0000259" key="1">
    <source>
        <dbReference type="Pfam" id="PF00534"/>
    </source>
</evidence>
<dbReference type="Pfam" id="PF00534">
    <property type="entry name" value="Glycos_transf_1"/>
    <property type="match status" value="1"/>
</dbReference>
<dbReference type="InterPro" id="IPR001296">
    <property type="entry name" value="Glyco_trans_1"/>
</dbReference>
<dbReference type="SUPFAM" id="SSF53756">
    <property type="entry name" value="UDP-Glycosyltransferase/glycogen phosphorylase"/>
    <property type="match status" value="1"/>
</dbReference>
<dbReference type="Pfam" id="PF13439">
    <property type="entry name" value="Glyco_transf_4"/>
    <property type="match status" value="1"/>
</dbReference>
<dbReference type="PANTHER" id="PTHR45947">
    <property type="entry name" value="SULFOQUINOVOSYL TRANSFERASE SQD2"/>
    <property type="match status" value="1"/>
</dbReference>
<proteinExistence type="predicted"/>